<dbReference type="PANTHER" id="PTHR37165:SF1">
    <property type="entry name" value="TYPE 1 ENCAPSULIN SHELL PROTEIN"/>
    <property type="match status" value="1"/>
</dbReference>
<accession>W8T499</accession>
<dbReference type="InterPro" id="IPR007544">
    <property type="entry name" value="ENCAP"/>
</dbReference>
<dbReference type="InterPro" id="IPR051429">
    <property type="entry name" value="Encapsulin_nc"/>
</dbReference>
<keyword evidence="6" id="KW-1185">Reference proteome</keyword>
<sequence length="264" mass="29780">MDILKRELAPIVNEVWEEIDKRAGEVLKSYLSARKVVNVQGPKGWNYTAIPEGRLEIKDDKSDVKMGLYKVKPLAEIRIDFELDRWELDNFIRGAKDIDFTELEEAAEKVALFEENAIFNGLEAAGIEGMESSAAGNAVEFSGSEEGIMEAISKAIVMMQDCYAEKPYTLVVGEKVWNLINSKVKGYPLAKRIEQLIGGNIVFSHVVEDAMLIPYDSENLEMTIGRDFSIGYCEHDTKKVKLFIGESFTFRVLDPRVIVNFKLV</sequence>
<reference evidence="5 6" key="1">
    <citation type="journal article" date="2014" name="Genome Announc.">
        <title>Complete Genome Sequence of Amino Acid-Utilizing Eubacterium acidaminophilum al-2 (DSM 3953).</title>
        <authorList>
            <person name="Poehlein A."/>
            <person name="Andreesen J.R."/>
            <person name="Daniel R."/>
        </authorList>
    </citation>
    <scope>NUCLEOTIDE SEQUENCE [LARGE SCALE GENOMIC DNA]</scope>
    <source>
        <strain evidence="5 6">DSM 3953</strain>
    </source>
</reference>
<dbReference type="STRING" id="1286171.EAL2_c12890"/>
<keyword evidence="5" id="KW-0378">Hydrolase</keyword>
<evidence type="ECO:0000256" key="1">
    <source>
        <dbReference type="ARBA" id="ARBA00033738"/>
    </source>
</evidence>
<dbReference type="Gene3D" id="3.30.2400.30">
    <property type="match status" value="1"/>
</dbReference>
<proteinExistence type="inferred from homology"/>
<dbReference type="RefSeq" id="WP_025435573.1">
    <property type="nucleotide sequence ID" value="NZ_CP007452.1"/>
</dbReference>
<evidence type="ECO:0000256" key="2">
    <source>
        <dbReference type="ARBA" id="ARBA00033743"/>
    </source>
</evidence>
<dbReference type="PIRSF" id="PIRSF019254">
    <property type="entry name" value="CFP29"/>
    <property type="match status" value="1"/>
</dbReference>
<evidence type="ECO:0000256" key="3">
    <source>
        <dbReference type="ARBA" id="ARBA00033787"/>
    </source>
</evidence>
<evidence type="ECO:0000313" key="6">
    <source>
        <dbReference type="Proteomes" id="UP000019591"/>
    </source>
</evidence>
<dbReference type="KEGG" id="eac:EAL2_c12890"/>
<dbReference type="HOGENOM" id="CLU_089875_1_0_9"/>
<dbReference type="EMBL" id="CP007452">
    <property type="protein sequence ID" value="AHM56584.1"/>
    <property type="molecule type" value="Genomic_DNA"/>
</dbReference>
<dbReference type="PANTHER" id="PTHR37165">
    <property type="entry name" value="PEPTIDASE U56 FAMILY"/>
    <property type="match status" value="1"/>
</dbReference>
<name>W8T499_PEPAC</name>
<dbReference type="GO" id="GO:0016787">
    <property type="term" value="F:hydrolase activity"/>
    <property type="evidence" value="ECO:0007669"/>
    <property type="project" value="UniProtKB-KW"/>
</dbReference>
<dbReference type="NCBIfam" id="NF041155">
    <property type="entry name" value="encap_f1"/>
    <property type="match status" value="1"/>
</dbReference>
<dbReference type="GO" id="GO:0140737">
    <property type="term" value="C:encapsulin nanocompartment"/>
    <property type="evidence" value="ECO:0007669"/>
    <property type="project" value="UniProtKB-SubCell"/>
</dbReference>
<dbReference type="AlphaFoldDB" id="W8T499"/>
<dbReference type="Gene3D" id="3.30.2320.10">
    <property type="entry name" value="hypothetical protein PF0899 domain"/>
    <property type="match status" value="1"/>
</dbReference>
<dbReference type="PATRIC" id="fig|1286171.3.peg.1238"/>
<keyword evidence="3" id="KW-1284">Encapsulin nanocompartment</keyword>
<evidence type="ECO:0000313" key="5">
    <source>
        <dbReference type="EMBL" id="AHM56584.1"/>
    </source>
</evidence>
<organism evidence="5 6">
    <name type="scientific">Peptoclostridium acidaminophilum DSM 3953</name>
    <dbReference type="NCBI Taxonomy" id="1286171"/>
    <lineage>
        <taxon>Bacteria</taxon>
        <taxon>Bacillati</taxon>
        <taxon>Bacillota</taxon>
        <taxon>Clostridia</taxon>
        <taxon>Peptostreptococcales</taxon>
        <taxon>Peptoclostridiaceae</taxon>
        <taxon>Peptoclostridium</taxon>
    </lineage>
</organism>
<comment type="subcellular location">
    <subcellularLocation>
        <location evidence="1">Encapsulin nanocompartment</location>
    </subcellularLocation>
</comment>
<dbReference type="Pfam" id="PF04454">
    <property type="entry name" value="Linocin_M18"/>
    <property type="match status" value="1"/>
</dbReference>
<dbReference type="Proteomes" id="UP000019591">
    <property type="component" value="Chromosome"/>
</dbReference>
<protein>
    <recommendedName>
        <fullName evidence="4">Type 1 encapsulin shell protein</fullName>
    </recommendedName>
</protein>
<comment type="similarity">
    <text evidence="2">Belongs to the encapsulin family. Family 1 subfamily.</text>
</comment>
<dbReference type="eggNOG" id="COG1659">
    <property type="taxonomic scope" value="Bacteria"/>
</dbReference>
<evidence type="ECO:0000256" key="4">
    <source>
        <dbReference type="ARBA" id="ARBA00050023"/>
    </source>
</evidence>
<gene>
    <name evidence="5" type="ORF">EAL2_c12890</name>
</gene>